<dbReference type="EMBL" id="CAFZ01001601">
    <property type="protein sequence ID" value="CCA77438.1"/>
    <property type="molecule type" value="Genomic_DNA"/>
</dbReference>
<comment type="caution">
    <text evidence="1">The sequence shown here is derived from an EMBL/GenBank/DDBJ whole genome shotgun (WGS) entry which is preliminary data.</text>
</comment>
<dbReference type="InParanoid" id="G4U1J5"/>
<dbReference type="AlphaFoldDB" id="G4U1J5"/>
<dbReference type="Proteomes" id="UP000007148">
    <property type="component" value="Unassembled WGS sequence"/>
</dbReference>
<evidence type="ECO:0000313" key="2">
    <source>
        <dbReference type="Proteomes" id="UP000007148"/>
    </source>
</evidence>
<gene>
    <name evidence="1" type="ORF">PIIN_11415</name>
</gene>
<accession>G4U1J5</accession>
<sequence length="22" mass="2414">MAALARSLSIGAQCLRCLYLFL</sequence>
<keyword evidence="2" id="KW-1185">Reference proteome</keyword>
<protein>
    <submittedName>
        <fullName evidence="1">Uncharacterized protein</fullName>
    </submittedName>
</protein>
<evidence type="ECO:0000313" key="1">
    <source>
        <dbReference type="EMBL" id="CCA77438.1"/>
    </source>
</evidence>
<name>G4U1J5_SERID</name>
<organism evidence="1 2">
    <name type="scientific">Serendipita indica (strain DSM 11827)</name>
    <name type="common">Root endophyte fungus</name>
    <name type="synonym">Piriformospora indica</name>
    <dbReference type="NCBI Taxonomy" id="1109443"/>
    <lineage>
        <taxon>Eukaryota</taxon>
        <taxon>Fungi</taxon>
        <taxon>Dikarya</taxon>
        <taxon>Basidiomycota</taxon>
        <taxon>Agaricomycotina</taxon>
        <taxon>Agaricomycetes</taxon>
        <taxon>Sebacinales</taxon>
        <taxon>Serendipitaceae</taxon>
        <taxon>Serendipita</taxon>
    </lineage>
</organism>
<dbReference type="HOGENOM" id="CLU_3425130_0_0_1"/>
<reference evidence="1 2" key="1">
    <citation type="journal article" date="2011" name="PLoS Pathog.">
        <title>Endophytic Life Strategies Decoded by Genome and Transcriptome Analyses of the Mutualistic Root Symbiont Piriformospora indica.</title>
        <authorList>
            <person name="Zuccaro A."/>
            <person name="Lahrmann U."/>
            <person name="Guldener U."/>
            <person name="Langen G."/>
            <person name="Pfiffi S."/>
            <person name="Biedenkopf D."/>
            <person name="Wong P."/>
            <person name="Samans B."/>
            <person name="Grimm C."/>
            <person name="Basiewicz M."/>
            <person name="Murat C."/>
            <person name="Martin F."/>
            <person name="Kogel K.H."/>
        </authorList>
    </citation>
    <scope>NUCLEOTIDE SEQUENCE [LARGE SCALE GENOMIC DNA]</scope>
    <source>
        <strain evidence="1 2">DSM 11827</strain>
    </source>
</reference>
<proteinExistence type="predicted"/>